<feature type="compositionally biased region" description="Polar residues" evidence="2">
    <location>
        <begin position="471"/>
        <end position="481"/>
    </location>
</feature>
<sequence length="770" mass="81313">MDTVHRSALLRFSPVLFCMYWIATVSAQCDVPPLPLAWTNTTVTSDGLGVTRGIEMGIGTPNQIFALRPYTALNNTRVNNVADCDSITNDTCVGGEGGVFNSQASPTYSVSIKGNWNGSQIDAEDSTGSYVYFNDRVSFQSAASVYGFPVVMDSEPQGGSFSGLPLGTNSSFLRAAVKGGVAPSQVVGLWAGSRSLAPVDGLMVLGGYDASRVDGNFTTFPVADGSESLPCPLQVNVTALSFAGQPLLNGSEVMTACIEPYVQRFVFTPAIANSFAQITGQNATLYSGMDYDAANTPPGDLTITLSTGYNTTITNSELFTLRRGSDQYGRYAITNASVVEAGISDNRNKDPASQTPTLGGLFLTFNYLVTDYEQNEFRLAAAVASDVDTGTTLQTVCTPTATPSAKPSPAPSPKRPINTATIAGGIVGGIVGLALIASAIAFFLFRSRRRRRQNQDPPPIPEMASPVMSPRSMSDANTLRSPMTWESVEAPTMEKRQVSEVHEMPASRPPVEMEVVVCGGTAGNTIAARLAEAGKRVAVIEAGGFYQTESGNASVIPGVLTVQYTGWDPTDTQPLIDWDCVTKPQAGGAGRILHHASGKILGGGSARNYMANSAYYAAAIEDYDANGTGPFASTPSFLTFEQLSDAAPHLLKNSTNAALNLALPSDWPEIKILSADAFLGYNQDNGPGPLDGCRYASFVISMVAPFSCENGTLKSGSMSDLPVVDPVWLTAPEDQDVAVAAFKRTRQIGEKIQALGGTIGGEYFPGPERT</sequence>
<gene>
    <name evidence="6" type="ORF">B0A55_10282</name>
</gene>
<dbReference type="SUPFAM" id="SSF50630">
    <property type="entry name" value="Acid proteases"/>
    <property type="match status" value="1"/>
</dbReference>
<feature type="transmembrane region" description="Helical" evidence="3">
    <location>
        <begin position="422"/>
        <end position="445"/>
    </location>
</feature>
<accession>A0A4U0WQY3</accession>
<evidence type="ECO:0000256" key="1">
    <source>
        <dbReference type="ARBA" id="ARBA00010790"/>
    </source>
</evidence>
<dbReference type="Pfam" id="PF00026">
    <property type="entry name" value="Asp"/>
    <property type="match status" value="1"/>
</dbReference>
<dbReference type="InterPro" id="IPR036188">
    <property type="entry name" value="FAD/NAD-bd_sf"/>
</dbReference>
<organism evidence="6 7">
    <name type="scientific">Friedmanniomyces simplex</name>
    <dbReference type="NCBI Taxonomy" id="329884"/>
    <lineage>
        <taxon>Eukaryota</taxon>
        <taxon>Fungi</taxon>
        <taxon>Dikarya</taxon>
        <taxon>Ascomycota</taxon>
        <taxon>Pezizomycotina</taxon>
        <taxon>Dothideomycetes</taxon>
        <taxon>Dothideomycetidae</taxon>
        <taxon>Mycosphaerellales</taxon>
        <taxon>Teratosphaeriaceae</taxon>
        <taxon>Friedmanniomyces</taxon>
    </lineage>
</organism>
<dbReference type="PROSITE" id="PS51767">
    <property type="entry name" value="PEPTIDASE_A1"/>
    <property type="match status" value="1"/>
</dbReference>
<evidence type="ECO:0000256" key="2">
    <source>
        <dbReference type="SAM" id="MobiDB-lite"/>
    </source>
</evidence>
<evidence type="ECO:0000313" key="7">
    <source>
        <dbReference type="Proteomes" id="UP000309340"/>
    </source>
</evidence>
<keyword evidence="4" id="KW-0732">Signal</keyword>
<dbReference type="AlphaFoldDB" id="A0A4U0WQY3"/>
<reference evidence="6 7" key="1">
    <citation type="submission" date="2017-03" db="EMBL/GenBank/DDBJ databases">
        <title>Genomes of endolithic fungi from Antarctica.</title>
        <authorList>
            <person name="Coleine C."/>
            <person name="Masonjones S."/>
            <person name="Stajich J.E."/>
        </authorList>
    </citation>
    <scope>NUCLEOTIDE SEQUENCE [LARGE SCALE GENOMIC DNA]</scope>
    <source>
        <strain evidence="6 7">CCFEE 5184</strain>
    </source>
</reference>
<name>A0A4U0WQY3_9PEZI</name>
<dbReference type="InterPro" id="IPR021109">
    <property type="entry name" value="Peptidase_aspartic_dom_sf"/>
</dbReference>
<evidence type="ECO:0000313" key="6">
    <source>
        <dbReference type="EMBL" id="TKA64075.1"/>
    </source>
</evidence>
<dbReference type="Gene3D" id="2.40.70.10">
    <property type="entry name" value="Acid Proteases"/>
    <property type="match status" value="2"/>
</dbReference>
<dbReference type="PANTHER" id="PTHR11552">
    <property type="entry name" value="GLUCOSE-METHANOL-CHOLINE GMC OXIDOREDUCTASE"/>
    <property type="match status" value="1"/>
</dbReference>
<keyword evidence="7" id="KW-1185">Reference proteome</keyword>
<evidence type="ECO:0000259" key="5">
    <source>
        <dbReference type="PROSITE" id="PS51767"/>
    </source>
</evidence>
<feature type="region of interest" description="Disordered" evidence="2">
    <location>
        <begin position="395"/>
        <end position="415"/>
    </location>
</feature>
<dbReference type="GO" id="GO:0050660">
    <property type="term" value="F:flavin adenine dinucleotide binding"/>
    <property type="evidence" value="ECO:0007669"/>
    <property type="project" value="InterPro"/>
</dbReference>
<dbReference type="GO" id="GO:0016491">
    <property type="term" value="F:oxidoreductase activity"/>
    <property type="evidence" value="ECO:0007669"/>
    <property type="project" value="TreeGrafter"/>
</dbReference>
<dbReference type="PANTHER" id="PTHR11552:SF138">
    <property type="entry name" value="DEHYDROGENASE PKFF-RELATED"/>
    <property type="match status" value="1"/>
</dbReference>
<keyword evidence="3" id="KW-0472">Membrane</keyword>
<dbReference type="SUPFAM" id="SSF54373">
    <property type="entry name" value="FAD-linked reductases, C-terminal domain"/>
    <property type="match status" value="1"/>
</dbReference>
<dbReference type="InterPro" id="IPR033121">
    <property type="entry name" value="PEPTIDASE_A1"/>
</dbReference>
<dbReference type="EMBL" id="NAJQ01000876">
    <property type="protein sequence ID" value="TKA64075.1"/>
    <property type="molecule type" value="Genomic_DNA"/>
</dbReference>
<dbReference type="GO" id="GO:0044550">
    <property type="term" value="P:secondary metabolite biosynthetic process"/>
    <property type="evidence" value="ECO:0007669"/>
    <property type="project" value="TreeGrafter"/>
</dbReference>
<feature type="region of interest" description="Disordered" evidence="2">
    <location>
        <begin position="451"/>
        <end position="492"/>
    </location>
</feature>
<feature type="chain" id="PRO_5020774048" description="Peptidase A1 domain-containing protein" evidence="4">
    <location>
        <begin position="28"/>
        <end position="770"/>
    </location>
</feature>
<comment type="similarity">
    <text evidence="1">Belongs to the GMC oxidoreductase family.</text>
</comment>
<comment type="caution">
    <text evidence="6">The sequence shown here is derived from an EMBL/GenBank/DDBJ whole genome shotgun (WGS) entry which is preliminary data.</text>
</comment>
<proteinExistence type="inferred from homology"/>
<feature type="domain" description="Peptidase A1" evidence="5">
    <location>
        <begin position="52"/>
        <end position="380"/>
    </location>
</feature>
<evidence type="ECO:0000256" key="3">
    <source>
        <dbReference type="SAM" id="Phobius"/>
    </source>
</evidence>
<keyword evidence="3" id="KW-1133">Transmembrane helix</keyword>
<protein>
    <recommendedName>
        <fullName evidence="5">Peptidase A1 domain-containing protein</fullName>
    </recommendedName>
</protein>
<keyword evidence="3" id="KW-0812">Transmembrane</keyword>
<dbReference type="Proteomes" id="UP000309340">
    <property type="component" value="Unassembled WGS sequence"/>
</dbReference>
<evidence type="ECO:0000256" key="4">
    <source>
        <dbReference type="SAM" id="SignalP"/>
    </source>
</evidence>
<feature type="signal peptide" evidence="4">
    <location>
        <begin position="1"/>
        <end position="27"/>
    </location>
</feature>
<dbReference type="SUPFAM" id="SSF51905">
    <property type="entry name" value="FAD/NAD(P)-binding domain"/>
    <property type="match status" value="1"/>
</dbReference>
<dbReference type="InterPro" id="IPR012132">
    <property type="entry name" value="GMC_OxRdtase"/>
</dbReference>
<dbReference type="OrthoDB" id="5361565at2759"/>
<dbReference type="STRING" id="329884.A0A4U0WQY3"/>
<dbReference type="Gene3D" id="3.50.50.60">
    <property type="entry name" value="FAD/NAD(P)-binding domain"/>
    <property type="match status" value="1"/>
</dbReference>
<dbReference type="Gene3D" id="3.30.560.10">
    <property type="entry name" value="Glucose Oxidase, domain 3"/>
    <property type="match status" value="2"/>
</dbReference>